<name>A0A5J4S1P3_9ZZZZ</name>
<dbReference type="InterPro" id="IPR014721">
    <property type="entry name" value="Ribsml_uS5_D2-typ_fold_subgr"/>
</dbReference>
<evidence type="ECO:0000256" key="10">
    <source>
        <dbReference type="ARBA" id="ARBA00023204"/>
    </source>
</evidence>
<dbReference type="PANTHER" id="PTHR32472">
    <property type="entry name" value="DNA REPAIR PROTEIN RADA"/>
    <property type="match status" value="1"/>
</dbReference>
<dbReference type="PANTHER" id="PTHR32472:SF10">
    <property type="entry name" value="DNA REPAIR PROTEIN RADA-LIKE PROTEIN"/>
    <property type="match status" value="1"/>
</dbReference>
<evidence type="ECO:0000256" key="1">
    <source>
        <dbReference type="ARBA" id="ARBA00022723"/>
    </source>
</evidence>
<evidence type="ECO:0000313" key="12">
    <source>
        <dbReference type="EMBL" id="KAA6339405.1"/>
    </source>
</evidence>
<evidence type="ECO:0000256" key="9">
    <source>
        <dbReference type="ARBA" id="ARBA00023125"/>
    </source>
</evidence>
<gene>
    <name evidence="12" type="ORF">EZS27_012650</name>
</gene>
<dbReference type="GO" id="GO:0008270">
    <property type="term" value="F:zinc ion binding"/>
    <property type="evidence" value="ECO:0007669"/>
    <property type="project" value="UniProtKB-KW"/>
</dbReference>
<dbReference type="InterPro" id="IPR041166">
    <property type="entry name" value="Rubredoxin_2"/>
</dbReference>
<dbReference type="EMBL" id="SNRY01000538">
    <property type="protein sequence ID" value="KAA6339405.1"/>
    <property type="molecule type" value="Genomic_DNA"/>
</dbReference>
<dbReference type="GO" id="GO:0003684">
    <property type="term" value="F:damaged DNA binding"/>
    <property type="evidence" value="ECO:0007669"/>
    <property type="project" value="InterPro"/>
</dbReference>
<reference evidence="12" key="1">
    <citation type="submission" date="2019-03" db="EMBL/GenBank/DDBJ databases">
        <title>Single cell metagenomics reveals metabolic interactions within the superorganism composed of flagellate Streblomastix strix and complex community of Bacteroidetes bacteria on its surface.</title>
        <authorList>
            <person name="Treitli S.C."/>
            <person name="Kolisko M."/>
            <person name="Husnik F."/>
            <person name="Keeling P."/>
            <person name="Hampl V."/>
        </authorList>
    </citation>
    <scope>NUCLEOTIDE SEQUENCE</scope>
    <source>
        <strain evidence="12">STM</strain>
    </source>
</reference>
<evidence type="ECO:0000259" key="11">
    <source>
        <dbReference type="PROSITE" id="PS50162"/>
    </source>
</evidence>
<dbReference type="GO" id="GO:0005524">
    <property type="term" value="F:ATP binding"/>
    <property type="evidence" value="ECO:0007669"/>
    <property type="project" value="UniProtKB-KW"/>
</dbReference>
<comment type="caution">
    <text evidence="12">The sequence shown here is derived from an EMBL/GenBank/DDBJ whole genome shotgun (WGS) entry which is preliminary data.</text>
</comment>
<dbReference type="GO" id="GO:0005829">
    <property type="term" value="C:cytosol"/>
    <property type="evidence" value="ECO:0007669"/>
    <property type="project" value="TreeGrafter"/>
</dbReference>
<dbReference type="Pfam" id="PF13541">
    <property type="entry name" value="ChlI"/>
    <property type="match status" value="1"/>
</dbReference>
<evidence type="ECO:0000256" key="4">
    <source>
        <dbReference type="ARBA" id="ARBA00022771"/>
    </source>
</evidence>
<keyword evidence="1" id="KW-0479">Metal-binding</keyword>
<dbReference type="InterPro" id="IPR020588">
    <property type="entry name" value="RecA_ATP-bd"/>
</dbReference>
<dbReference type="CDD" id="cd01121">
    <property type="entry name" value="RadA_SMS_N"/>
    <property type="match status" value="1"/>
</dbReference>
<dbReference type="FunFam" id="3.30.230.10:FF:000049">
    <property type="entry name" value="DNA repair protein RadA"/>
    <property type="match status" value="1"/>
</dbReference>
<proteinExistence type="inferred from homology"/>
<dbReference type="InterPro" id="IPR004504">
    <property type="entry name" value="DNA_repair_RadA"/>
</dbReference>
<dbReference type="InterPro" id="IPR027417">
    <property type="entry name" value="P-loop_NTPase"/>
</dbReference>
<dbReference type="GO" id="GO:0000725">
    <property type="term" value="P:recombinational repair"/>
    <property type="evidence" value="ECO:0007669"/>
    <property type="project" value="TreeGrafter"/>
</dbReference>
<dbReference type="SUPFAM" id="SSF52540">
    <property type="entry name" value="P-loop containing nucleoside triphosphate hydrolases"/>
    <property type="match status" value="1"/>
</dbReference>
<keyword evidence="3" id="KW-0227">DNA damage</keyword>
<dbReference type="EC" id="3.6.4.-" evidence="12"/>
<evidence type="ECO:0000256" key="8">
    <source>
        <dbReference type="ARBA" id="ARBA00023016"/>
    </source>
</evidence>
<keyword evidence="8" id="KW-0346">Stress response</keyword>
<keyword evidence="5 12" id="KW-0378">Hydrolase</keyword>
<dbReference type="PRINTS" id="PR01874">
    <property type="entry name" value="DNAREPAIRADA"/>
</dbReference>
<organism evidence="12">
    <name type="scientific">termite gut metagenome</name>
    <dbReference type="NCBI Taxonomy" id="433724"/>
    <lineage>
        <taxon>unclassified sequences</taxon>
        <taxon>metagenomes</taxon>
        <taxon>organismal metagenomes</taxon>
    </lineage>
</organism>
<accession>A0A5J4S1P3</accession>
<sequence>MAKEKTVYVCKNCGQESPKWVGKCPACGEWNTYTEEIIRKAPSNSLHPSGITSSKNIPLTLKDIEAGDEPRINMHDDELNRVLGGGLVPGSLVLIGGEPGIGKSTLVLQTVLRIPDKRILYVSGEESARQLKLRADRITRQSGDCFIVCETSLEQIYVHIKNLRPDLVIVDSIQTISTETIDSSPGSIVQVRECSASILRFAKETHTPVLLIGHINKEGSIAGPKVLEHIVDTVLQFEGDQHYMYRILRSIKNRFGSTAELGIYEMRQDGLRQVSNPSELLLSQDHEGMSGVAVASAMEGVRPFLIETQALVSSAVYGNPQRSATGFDIRRMNMLLAVLEKRAGFKLAQKDVFLNIAGGLKVSDPAIDLAVISAILSSNMDIAIEPGVCLAGEVGLSGEIRPVSRMEQRIGEAEKLGFKRFLLPKYNLQGIDQKKRKIELIPVRKVEEGVKDLFG</sequence>
<dbReference type="Gene3D" id="3.30.230.10">
    <property type="match status" value="1"/>
</dbReference>
<dbReference type="Gene3D" id="3.40.50.300">
    <property type="entry name" value="P-loop containing nucleotide triphosphate hydrolases"/>
    <property type="match status" value="1"/>
</dbReference>
<dbReference type="Pfam" id="PF13481">
    <property type="entry name" value="AAA_25"/>
    <property type="match status" value="1"/>
</dbReference>
<evidence type="ECO:0000256" key="7">
    <source>
        <dbReference type="ARBA" id="ARBA00022840"/>
    </source>
</evidence>
<keyword evidence="7" id="KW-0067">ATP-binding</keyword>
<evidence type="ECO:0000256" key="3">
    <source>
        <dbReference type="ARBA" id="ARBA00022763"/>
    </source>
</evidence>
<dbReference type="GO" id="GO:0140664">
    <property type="term" value="F:ATP-dependent DNA damage sensor activity"/>
    <property type="evidence" value="ECO:0007669"/>
    <property type="project" value="InterPro"/>
</dbReference>
<dbReference type="NCBIfam" id="TIGR00416">
    <property type="entry name" value="sms"/>
    <property type="match status" value="1"/>
</dbReference>
<evidence type="ECO:0000256" key="2">
    <source>
        <dbReference type="ARBA" id="ARBA00022741"/>
    </source>
</evidence>
<keyword evidence="9" id="KW-0238">DNA-binding</keyword>
<dbReference type="InterPro" id="IPR020568">
    <property type="entry name" value="Ribosomal_Su5_D2-typ_SF"/>
</dbReference>
<keyword evidence="10" id="KW-0234">DNA repair</keyword>
<dbReference type="FunFam" id="3.40.50.300:FF:000050">
    <property type="entry name" value="DNA repair protein RadA"/>
    <property type="match status" value="1"/>
</dbReference>
<dbReference type="PROSITE" id="PS50162">
    <property type="entry name" value="RECA_2"/>
    <property type="match status" value="1"/>
</dbReference>
<dbReference type="HAMAP" id="MF_01498">
    <property type="entry name" value="RadA_bact"/>
    <property type="match status" value="1"/>
</dbReference>
<dbReference type="SUPFAM" id="SSF54211">
    <property type="entry name" value="Ribosomal protein S5 domain 2-like"/>
    <property type="match status" value="1"/>
</dbReference>
<keyword evidence="2" id="KW-0547">Nucleotide-binding</keyword>
<feature type="domain" description="RecA family profile 1" evidence="11">
    <location>
        <begin position="68"/>
        <end position="215"/>
    </location>
</feature>
<dbReference type="InterPro" id="IPR003593">
    <property type="entry name" value="AAA+_ATPase"/>
</dbReference>
<dbReference type="AlphaFoldDB" id="A0A5J4S1P3"/>
<keyword evidence="4" id="KW-0863">Zinc-finger</keyword>
<evidence type="ECO:0000256" key="6">
    <source>
        <dbReference type="ARBA" id="ARBA00022833"/>
    </source>
</evidence>
<protein>
    <submittedName>
        <fullName evidence="12">DNA repair protein RadA</fullName>
        <ecNumber evidence="12">3.6.4.-</ecNumber>
    </submittedName>
</protein>
<dbReference type="GO" id="GO:0016787">
    <property type="term" value="F:hydrolase activity"/>
    <property type="evidence" value="ECO:0007669"/>
    <property type="project" value="UniProtKB-KW"/>
</dbReference>
<evidence type="ECO:0000256" key="5">
    <source>
        <dbReference type="ARBA" id="ARBA00022801"/>
    </source>
</evidence>
<keyword evidence="6" id="KW-0862">Zinc</keyword>
<dbReference type="Pfam" id="PF18073">
    <property type="entry name" value="Zn_ribbon_LapB"/>
    <property type="match status" value="1"/>
</dbReference>
<dbReference type="SMART" id="SM00382">
    <property type="entry name" value="AAA"/>
    <property type="match status" value="1"/>
</dbReference>